<gene>
    <name evidence="2" type="ORF">CLV49_2736</name>
</gene>
<evidence type="ECO:0000259" key="1">
    <source>
        <dbReference type="Pfam" id="PF10593"/>
    </source>
</evidence>
<dbReference type="EMBL" id="PYAU01000001">
    <property type="protein sequence ID" value="PSL39102.1"/>
    <property type="molecule type" value="Genomic_DNA"/>
</dbReference>
<dbReference type="InterPro" id="IPR018310">
    <property type="entry name" value="Put_endonuclease_Z1-dom"/>
</dbReference>
<dbReference type="Proteomes" id="UP000241203">
    <property type="component" value="Unassembled WGS sequence"/>
</dbReference>
<comment type="caution">
    <text evidence="2">The sequence shown here is derived from an EMBL/GenBank/DDBJ whole genome shotgun (WGS) entry which is preliminary data.</text>
</comment>
<reference evidence="2 3" key="1">
    <citation type="submission" date="2018-03" db="EMBL/GenBank/DDBJ databases">
        <title>Genomic Encyclopedia of Archaeal and Bacterial Type Strains, Phase II (KMG-II): from individual species to whole genera.</title>
        <authorList>
            <person name="Goeker M."/>
        </authorList>
    </citation>
    <scope>NUCLEOTIDE SEQUENCE [LARGE SCALE GENOMIC DNA]</scope>
    <source>
        <strain evidence="2 3">DSM 21548</strain>
    </source>
</reference>
<proteinExistence type="predicted"/>
<name>A0A2P8GYS0_9MICO</name>
<feature type="domain" description="Putative endonuclease Z1" evidence="1">
    <location>
        <begin position="393"/>
        <end position="612"/>
    </location>
</feature>
<dbReference type="Pfam" id="PF10593">
    <property type="entry name" value="Z1"/>
    <property type="match status" value="1"/>
</dbReference>
<evidence type="ECO:0000313" key="2">
    <source>
        <dbReference type="EMBL" id="PSL39102.1"/>
    </source>
</evidence>
<evidence type="ECO:0000313" key="3">
    <source>
        <dbReference type="Proteomes" id="UP000241203"/>
    </source>
</evidence>
<dbReference type="AlphaFoldDB" id="A0A2P8GYS0"/>
<sequence>MERVHFDAPSDADETWWSRYARELGQMTSTARGVLQTDCRYIIERGMLGAGPPNAATWPESRTRTGLVMGSVQSGKTASMFGVTALALDRGIDIVVLLAGTRLSLWRQTYERMVEQLDAGEDGVAKVRRRLLCPTPDVVLSGVPTTLDSTYRLPSAQVRRKLSQRQPLIVVAMKQTDHLYALGRELRQSVFSEVARLDRAVHMLVLDDEADDGSVLDAVVEQSRGPLSPTLKQVPRAIADLWEPRSSGAPDNLFATYVGYTATPQANLLQEDHNPLAPRDFVISLRTPLDVGQPADPSNLDALRSSTFPEPNGIDSYYTGGEVYYDRGTGAGLCRELSGQADNDLADSIRAFLVAGAIRLHWASATDPTVMGPRSIRGVDFLLRDDVRAASPPTHSMLLHPSADIGAHFAAAEDVLVWAGVPDRSTARNLIESGNALLPHSLVAKMRGEEPLWEAWIDHYRSSSSAIATEFNVMNPRPIPDWPTVLHILETEVIPGTRVSVVNSDPGAEDRPEYKPVFDETTRRWRAATDLSTIFVSGNVMARGLTLEGMTTALFRRNSANPVADTQMQMQRWFGYRGEYIELCRMFATRQQIDLFGAYHDVDEALREGIAAKMAGAAPSPAVLHGMGFLATGKIASIGRVPLCPSAKPFVTIINDGQQPDPNAQLVAEVFSGPSSDVTVGRTVRGRALDRTLSLSEAADLLGILSFDSYAPGDESRLAELWQQVQARVDATLPLPAGTQFYQAPSPVDGTPSEPRFECPYAIAAYLRLWEACLTRAVRGLFVTGVPSGRWAMADLRAKVLHQPRFSVGIRYGDGDRITGGPLAGLGFDIRATQKGLNAQGNLDTTWGTNDPNAGPLDYRGDEFFDYYHRGEALPATAGTTSWRPQGAHGQILFYINKRPGQPHPVVAVGVCIPAGGPEQFAATRAGSLIAA</sequence>
<accession>A0A2P8GYS0</accession>
<protein>
    <submittedName>
        <fullName evidence="2">Z1 domain-containing protein</fullName>
    </submittedName>
</protein>
<organism evidence="2 3">
    <name type="scientific">Labedella gwakjiensis</name>
    <dbReference type="NCBI Taxonomy" id="390269"/>
    <lineage>
        <taxon>Bacteria</taxon>
        <taxon>Bacillati</taxon>
        <taxon>Actinomycetota</taxon>
        <taxon>Actinomycetes</taxon>
        <taxon>Micrococcales</taxon>
        <taxon>Microbacteriaceae</taxon>
        <taxon>Labedella</taxon>
    </lineage>
</organism>